<gene>
    <name evidence="2" type="ORF">PQBR55_0108</name>
</gene>
<feature type="region of interest" description="Disordered" evidence="1">
    <location>
        <begin position="42"/>
        <end position="61"/>
    </location>
</feature>
<name>A0A0G4E6B5_PSEFS</name>
<geneLocation type="plasmid" evidence="2">
    <name>pQBR55</name>
</geneLocation>
<reference evidence="2" key="1">
    <citation type="submission" date="2014-12" db="EMBL/GenBank/DDBJ databases">
        <authorList>
            <person name="Hall J."/>
        </authorList>
    </citation>
    <scope>NUCLEOTIDE SEQUENCE [LARGE SCALE GENOMIC DNA]</scope>
    <source>
        <strain evidence="2">SBW25</strain>
        <plasmid evidence="2">pQBR55</plasmid>
    </source>
</reference>
<organism evidence="2">
    <name type="scientific">Pseudomonas fluorescens (strain SBW25)</name>
    <dbReference type="NCBI Taxonomy" id="216595"/>
    <lineage>
        <taxon>Bacteria</taxon>
        <taxon>Pseudomonadati</taxon>
        <taxon>Pseudomonadota</taxon>
        <taxon>Gammaproteobacteria</taxon>
        <taxon>Pseudomonadales</taxon>
        <taxon>Pseudomonadaceae</taxon>
        <taxon>Pseudomonas</taxon>
    </lineage>
</organism>
<evidence type="ECO:0000313" key="2">
    <source>
        <dbReference type="EMBL" id="CEK42487.1"/>
    </source>
</evidence>
<proteinExistence type="predicted"/>
<keyword evidence="2" id="KW-0614">Plasmid</keyword>
<dbReference type="AlphaFoldDB" id="A0A0G4E6B5"/>
<accession>A0A0G4E6B5</accession>
<protein>
    <submittedName>
        <fullName evidence="2">Uncharacterized protein</fullName>
    </submittedName>
</protein>
<dbReference type="EMBL" id="LN713927">
    <property type="protein sequence ID" value="CEK42487.1"/>
    <property type="molecule type" value="Genomic_DNA"/>
</dbReference>
<sequence>MVVLKLEVKHRMQTDLFSAFSLNQKADAVMLGRRSVCIGRSNGENKWTANAGHKSMHASSN</sequence>
<reference evidence="2" key="2">
    <citation type="submission" date="2015-06" db="EMBL/GenBank/DDBJ databases">
        <title>Environmentally co-occuring mercury resistance plasmids are genetically and phenotypically diverse and confer variable context-dependent fitness effects.</title>
        <authorList>
            <person name="Hall J.P.J."/>
            <person name="Harrison E."/>
            <person name="Lilley A.K."/>
            <person name="Paterson S."/>
            <person name="Spiers A.J."/>
            <person name="Brockhurst M.A."/>
        </authorList>
    </citation>
    <scope>NUCLEOTIDE SEQUENCE [LARGE SCALE GENOMIC DNA]</scope>
    <source>
        <strain evidence="2">SBW25</strain>
        <plasmid evidence="2">pQBR55</plasmid>
    </source>
</reference>
<evidence type="ECO:0000256" key="1">
    <source>
        <dbReference type="SAM" id="MobiDB-lite"/>
    </source>
</evidence>